<comment type="caution">
    <text evidence="2">The sequence shown here is derived from an EMBL/GenBank/DDBJ whole genome shotgun (WGS) entry which is preliminary data.</text>
</comment>
<protein>
    <submittedName>
        <fullName evidence="2">Uncharacterized protein</fullName>
    </submittedName>
</protein>
<gene>
    <name evidence="2" type="ORF">LKD22_02835</name>
</gene>
<dbReference type="EMBL" id="JAJEPX010000004">
    <property type="protein sequence ID" value="MCC2176077.1"/>
    <property type="molecule type" value="Genomic_DNA"/>
</dbReference>
<proteinExistence type="predicted"/>
<name>A0AAW4VX67_9FIRM</name>
<dbReference type="RefSeq" id="WP_188886020.1">
    <property type="nucleotide sequence ID" value="NZ_JAJEPX010000004.1"/>
</dbReference>
<dbReference type="GeneID" id="98661459"/>
<evidence type="ECO:0000256" key="1">
    <source>
        <dbReference type="SAM" id="MobiDB-lite"/>
    </source>
</evidence>
<organism evidence="2 3">
    <name type="scientific">Agathobaculum butyriciproducens</name>
    <dbReference type="NCBI Taxonomy" id="1628085"/>
    <lineage>
        <taxon>Bacteria</taxon>
        <taxon>Bacillati</taxon>
        <taxon>Bacillota</taxon>
        <taxon>Clostridia</taxon>
        <taxon>Eubacteriales</taxon>
        <taxon>Butyricicoccaceae</taxon>
        <taxon>Agathobaculum</taxon>
    </lineage>
</organism>
<sequence length="55" mass="6041">MATRKTRSDCTVGAFEKKHGLPSGAIRNPNGKDARADKKIGNLRKDFANAKKNKK</sequence>
<dbReference type="Proteomes" id="UP001298753">
    <property type="component" value="Unassembled WGS sequence"/>
</dbReference>
<evidence type="ECO:0000313" key="3">
    <source>
        <dbReference type="Proteomes" id="UP001298753"/>
    </source>
</evidence>
<feature type="region of interest" description="Disordered" evidence="1">
    <location>
        <begin position="20"/>
        <end position="39"/>
    </location>
</feature>
<reference evidence="2 3" key="1">
    <citation type="submission" date="2021-10" db="EMBL/GenBank/DDBJ databases">
        <title>Anaerobic single-cell dispensing facilitates the cultivation of human gut bacteria.</title>
        <authorList>
            <person name="Afrizal A."/>
        </authorList>
    </citation>
    <scope>NUCLEOTIDE SEQUENCE [LARGE SCALE GENOMIC DNA]</scope>
    <source>
        <strain evidence="2 3">CLA-AA-H270</strain>
    </source>
</reference>
<dbReference type="AlphaFoldDB" id="A0AAW4VX67"/>
<evidence type="ECO:0000313" key="2">
    <source>
        <dbReference type="EMBL" id="MCC2176077.1"/>
    </source>
</evidence>
<accession>A0AAW4VX67</accession>
<keyword evidence="3" id="KW-1185">Reference proteome</keyword>
<feature type="compositionally biased region" description="Basic and acidic residues" evidence="1">
    <location>
        <begin position="30"/>
        <end position="39"/>
    </location>
</feature>